<feature type="disulfide bond" evidence="10">
    <location>
        <begin position="192"/>
        <end position="212"/>
    </location>
</feature>
<dbReference type="PRINTS" id="PR00790">
    <property type="entry name" value="PAMONOXGNASE"/>
</dbReference>
<protein>
    <recommendedName>
        <fullName evidence="1">peptidylamidoglycolate lyase</fullName>
        <ecNumber evidence="1">4.3.2.5</ecNumber>
    </recommendedName>
</protein>
<keyword evidence="9" id="KW-0106">Calcium</keyword>
<feature type="binding site" evidence="9">
    <location>
        <position position="81"/>
    </location>
    <ligand>
        <name>Ca(2+)</name>
        <dbReference type="ChEBI" id="CHEBI:29108"/>
        <note>structural</note>
    </ligand>
</feature>
<keyword evidence="9" id="KW-0862">Zinc</keyword>
<keyword evidence="4" id="KW-0677">Repeat</keyword>
<feature type="disulfide bond" evidence="10">
    <location>
        <begin position="260"/>
        <end position="271"/>
    </location>
</feature>
<evidence type="ECO:0000256" key="7">
    <source>
        <dbReference type="ARBA" id="ARBA00023239"/>
    </source>
</evidence>
<comment type="caution">
    <text evidence="13">The sequence shown here is derived from an EMBL/GenBank/DDBJ whole genome shotgun (WGS) entry which is preliminary data.</text>
</comment>
<dbReference type="GO" id="GO:0004598">
    <property type="term" value="F:peptidylamidoglycolate lyase activity"/>
    <property type="evidence" value="ECO:0007669"/>
    <property type="project" value="UniProtKB-EC"/>
</dbReference>
<evidence type="ECO:0000256" key="11">
    <source>
        <dbReference type="PROSITE-ProRule" id="PRU00504"/>
    </source>
</evidence>
<keyword evidence="7" id="KW-0456">Lyase</keyword>
<evidence type="ECO:0000256" key="9">
    <source>
        <dbReference type="PIRSR" id="PIRSR600720-2"/>
    </source>
</evidence>
<feature type="binding site" evidence="8">
    <location>
        <position position="264"/>
    </location>
    <ligand>
        <name>a protein</name>
        <dbReference type="ChEBI" id="CHEBI:16541"/>
    </ligand>
    <ligandPart>
        <name>C-terminal Xaa-(2S)-2-hydroxyglycine residue</name>
        <dbReference type="ChEBI" id="CHEBI:142768"/>
    </ligandPart>
</feature>
<sequence>MLISCLCVLGVVAFTNAKAIKDSLDDIPYDLLLKLKELAAQYDYPDYYTGPEPDDASGALREVPNWPTERTRPLIGQVGGLAVDSEGQVVVFHRAERRWDASSFVFNRLNPALGPIKGDVFLKLLPESGEVLSQFGGGQFYMPHGLTLDADDNMWITDVGLHQVMKIPKGSTTPSLVLGVKMEPGSDDTHFCKPTDVAVASTGEFFVADGYCNSRILKYSSSGTLLTKWGRPMSGTRAPEVDQLYIPHSLALVENKDLICVADRENSRIQCFDAGLNGTTAGTFRKSLQPNRGTIYAIEYDPNSDVIYVVNGPGMNDIIEGFTLDLDGNILETWGPRGTPMEHPHDVTVSRDGINVYAGDIGQDPRVYKFERPYGMAKTAGTPPYAIIG</sequence>
<feature type="repeat" description="NHL" evidence="11">
    <location>
        <begin position="129"/>
        <end position="170"/>
    </location>
</feature>
<dbReference type="CDD" id="cd14958">
    <property type="entry name" value="NHL_PAL_like"/>
    <property type="match status" value="1"/>
</dbReference>
<feature type="binding site" evidence="9">
    <location>
        <position position="345"/>
    </location>
    <ligand>
        <name>Zn(2+)</name>
        <dbReference type="ChEBI" id="CHEBI:29105"/>
        <note>catalytic</note>
    </ligand>
</feature>
<reference evidence="13" key="1">
    <citation type="journal article" date="2019" name="bioRxiv">
        <title>The Genome of the Zebra Mussel, Dreissena polymorpha: A Resource for Invasive Species Research.</title>
        <authorList>
            <person name="McCartney M.A."/>
            <person name="Auch B."/>
            <person name="Kono T."/>
            <person name="Mallez S."/>
            <person name="Zhang Y."/>
            <person name="Obille A."/>
            <person name="Becker A."/>
            <person name="Abrahante J.E."/>
            <person name="Garbe J."/>
            <person name="Badalamenti J.P."/>
            <person name="Herman A."/>
            <person name="Mangelson H."/>
            <person name="Liachko I."/>
            <person name="Sullivan S."/>
            <person name="Sone E.D."/>
            <person name="Koren S."/>
            <person name="Silverstein K.A.T."/>
            <person name="Beckman K.B."/>
            <person name="Gohl D.M."/>
        </authorList>
    </citation>
    <scope>NUCLEOTIDE SEQUENCE</scope>
    <source>
        <strain evidence="13">Duluth1</strain>
        <tissue evidence="13">Whole animal</tissue>
    </source>
</reference>
<name>A0A9D4KLK6_DREPO</name>
<evidence type="ECO:0000256" key="5">
    <source>
        <dbReference type="ARBA" id="ARBA00023157"/>
    </source>
</evidence>
<feature type="binding site" evidence="8">
    <location>
        <position position="94"/>
    </location>
    <ligand>
        <name>a protein</name>
        <dbReference type="ChEBI" id="CHEBI:16541"/>
    </ligand>
    <ligandPart>
        <name>C-terminal Xaa-(2S)-2-hydroxyglycine residue</name>
        <dbReference type="ChEBI" id="CHEBI:142768"/>
    </ligandPart>
</feature>
<dbReference type="EC" id="4.3.2.5" evidence="1"/>
<organism evidence="13 14">
    <name type="scientific">Dreissena polymorpha</name>
    <name type="common">Zebra mussel</name>
    <name type="synonym">Mytilus polymorpha</name>
    <dbReference type="NCBI Taxonomy" id="45954"/>
    <lineage>
        <taxon>Eukaryota</taxon>
        <taxon>Metazoa</taxon>
        <taxon>Spiralia</taxon>
        <taxon>Lophotrochozoa</taxon>
        <taxon>Mollusca</taxon>
        <taxon>Bivalvia</taxon>
        <taxon>Autobranchia</taxon>
        <taxon>Heteroconchia</taxon>
        <taxon>Euheterodonta</taxon>
        <taxon>Imparidentia</taxon>
        <taxon>Neoheterodontei</taxon>
        <taxon>Myida</taxon>
        <taxon>Dreissenoidea</taxon>
        <taxon>Dreissenidae</taxon>
        <taxon>Dreissena</taxon>
    </lineage>
</organism>
<evidence type="ECO:0000256" key="6">
    <source>
        <dbReference type="ARBA" id="ARBA00023180"/>
    </source>
</evidence>
<feature type="repeat" description="NHL" evidence="11">
    <location>
        <begin position="178"/>
        <end position="222"/>
    </location>
</feature>
<dbReference type="AlphaFoldDB" id="A0A9D4KLK6"/>
<reference evidence="13" key="2">
    <citation type="submission" date="2020-11" db="EMBL/GenBank/DDBJ databases">
        <authorList>
            <person name="McCartney M.A."/>
            <person name="Auch B."/>
            <person name="Kono T."/>
            <person name="Mallez S."/>
            <person name="Becker A."/>
            <person name="Gohl D.M."/>
            <person name="Silverstein K.A.T."/>
            <person name="Koren S."/>
            <person name="Bechman K.B."/>
            <person name="Herman A."/>
            <person name="Abrahante J.E."/>
            <person name="Garbe J."/>
        </authorList>
    </citation>
    <scope>NUCLEOTIDE SEQUENCE</scope>
    <source>
        <strain evidence="13">Duluth1</strain>
        <tissue evidence="13">Whole animal</tissue>
    </source>
</reference>
<dbReference type="Proteomes" id="UP000828390">
    <property type="component" value="Unassembled WGS sequence"/>
</dbReference>
<dbReference type="EMBL" id="JAIWYP010000004">
    <property type="protein sequence ID" value="KAH3841699.1"/>
    <property type="molecule type" value="Genomic_DNA"/>
</dbReference>
<gene>
    <name evidence="13" type="ORF">DPMN_115172</name>
</gene>
<accession>A0A9D4KLK6</accession>
<evidence type="ECO:0000256" key="10">
    <source>
        <dbReference type="PIRSR" id="PIRSR600720-3"/>
    </source>
</evidence>
<evidence type="ECO:0000313" key="14">
    <source>
        <dbReference type="Proteomes" id="UP000828390"/>
    </source>
</evidence>
<dbReference type="Gene3D" id="2.120.10.30">
    <property type="entry name" value="TolB, C-terminal domain"/>
    <property type="match status" value="1"/>
</dbReference>
<feature type="binding site" evidence="9">
    <location>
        <position position="144"/>
    </location>
    <ligand>
        <name>Zn(2+)</name>
        <dbReference type="ChEBI" id="CHEBI:29105"/>
        <note>catalytic</note>
    </ligand>
</feature>
<comment type="cofactor">
    <cofactor evidence="9">
        <name>Zn(2+)</name>
        <dbReference type="ChEBI" id="CHEBI:29105"/>
    </cofactor>
    <text evidence="9">Binds one Zn(2+) ion per subunit.</text>
</comment>
<feature type="binding site" evidence="9">
    <location>
        <position position="248"/>
    </location>
    <ligand>
        <name>Zn(2+)</name>
        <dbReference type="ChEBI" id="CHEBI:29105"/>
        <note>catalytic</note>
    </ligand>
</feature>
<evidence type="ECO:0000256" key="2">
    <source>
        <dbReference type="ARBA" id="ARBA00022723"/>
    </source>
</evidence>
<keyword evidence="5 10" id="KW-1015">Disulfide bond</keyword>
<keyword evidence="3 12" id="KW-0732">Signal</keyword>
<feature type="binding site" evidence="9">
    <location>
        <position position="346"/>
    </location>
    <ligand>
        <name>Ca(2+)</name>
        <dbReference type="ChEBI" id="CHEBI:29108"/>
        <note>structural</note>
    </ligand>
</feature>
<evidence type="ECO:0000256" key="3">
    <source>
        <dbReference type="ARBA" id="ARBA00022729"/>
    </source>
</evidence>
<dbReference type="SUPFAM" id="SSF101898">
    <property type="entry name" value="NHL repeat"/>
    <property type="match status" value="1"/>
</dbReference>
<dbReference type="GO" id="GO:0046872">
    <property type="term" value="F:metal ion binding"/>
    <property type="evidence" value="ECO:0007669"/>
    <property type="project" value="UniProtKB-KW"/>
</dbReference>
<dbReference type="InterPro" id="IPR011042">
    <property type="entry name" value="6-blade_b-propeller_TolB-like"/>
</dbReference>
<feature type="binding site" evidence="9">
    <location>
        <position position="146"/>
    </location>
    <ligand>
        <name>Ca(2+)</name>
        <dbReference type="ChEBI" id="CHEBI:29108"/>
        <note>structural</note>
    </ligand>
</feature>
<dbReference type="GO" id="GO:0006518">
    <property type="term" value="P:peptide metabolic process"/>
    <property type="evidence" value="ECO:0007669"/>
    <property type="project" value="InterPro"/>
</dbReference>
<evidence type="ECO:0000256" key="4">
    <source>
        <dbReference type="ARBA" id="ARBA00022737"/>
    </source>
</evidence>
<dbReference type="InterPro" id="IPR001258">
    <property type="entry name" value="NHL_repeat"/>
</dbReference>
<evidence type="ECO:0000313" key="13">
    <source>
        <dbReference type="EMBL" id="KAH3841699.1"/>
    </source>
</evidence>
<evidence type="ECO:0000256" key="1">
    <source>
        <dbReference type="ARBA" id="ARBA00012343"/>
    </source>
</evidence>
<feature type="signal peptide" evidence="12">
    <location>
        <begin position="1"/>
        <end position="17"/>
    </location>
</feature>
<dbReference type="GO" id="GO:0005576">
    <property type="term" value="C:extracellular region"/>
    <property type="evidence" value="ECO:0007669"/>
    <property type="project" value="TreeGrafter"/>
</dbReference>
<feature type="binding site" evidence="8">
    <location>
        <position position="211"/>
    </location>
    <ligand>
        <name>a protein</name>
        <dbReference type="ChEBI" id="CHEBI:16541"/>
    </ligand>
    <ligandPart>
        <name>C-terminal Xaa-(2S)-2-hydroxyglycine residue</name>
        <dbReference type="ChEBI" id="CHEBI:142768"/>
    </ligandPart>
</feature>
<evidence type="ECO:0000256" key="8">
    <source>
        <dbReference type="PIRSR" id="PIRSR600720-1"/>
    </source>
</evidence>
<dbReference type="PANTHER" id="PTHR10680">
    <property type="entry name" value="PEPTIDYL-GLYCINE ALPHA-AMIDATING MONOOXYGENASE"/>
    <property type="match status" value="1"/>
</dbReference>
<feature type="repeat" description="NHL" evidence="11">
    <location>
        <begin position="243"/>
        <end position="275"/>
    </location>
</feature>
<dbReference type="Pfam" id="PF01436">
    <property type="entry name" value="NHL"/>
    <property type="match status" value="2"/>
</dbReference>
<dbReference type="OrthoDB" id="10018185at2759"/>
<keyword evidence="14" id="KW-1185">Reference proteome</keyword>
<proteinExistence type="predicted"/>
<keyword evidence="2 9" id="KW-0479">Metal-binding</keyword>
<dbReference type="InterPro" id="IPR000720">
    <property type="entry name" value="PHM/PAL"/>
</dbReference>
<keyword evidence="6" id="KW-0325">Glycoprotein</keyword>
<dbReference type="GO" id="GO:0016020">
    <property type="term" value="C:membrane"/>
    <property type="evidence" value="ECO:0007669"/>
    <property type="project" value="InterPro"/>
</dbReference>
<dbReference type="PROSITE" id="PS51125">
    <property type="entry name" value="NHL"/>
    <property type="match status" value="3"/>
</dbReference>
<evidence type="ECO:0000256" key="12">
    <source>
        <dbReference type="SAM" id="SignalP"/>
    </source>
</evidence>
<feature type="chain" id="PRO_5039681408" description="peptidylamidoglycolate lyase" evidence="12">
    <location>
        <begin position="18"/>
        <end position="389"/>
    </location>
</feature>
<dbReference type="PANTHER" id="PTHR10680:SF36">
    <property type="entry name" value="PEPTIDYL-ALPHA-HYDROXYGLYCINE ALPHA-AMIDATING LYASE 1"/>
    <property type="match status" value="1"/>
</dbReference>